<sequence>MPGPDTNRGAKRARELRAELGLDAGAPVGCVLGLAEDGLGIPVHVTRMSGTVEGVCWQLGEERMLWVHLHEFVPRSRFTLAHELGHVRCAHDQLMIVDTPKTMWGKTVPTETQANAFAAELLAPRPGVVDVVGGRTVDLEVVVELAAHFGVSAHVALYRCVTLGLLDSDAALKPRLDAEEHLAVWERLGPAEHEDALSAIAPADLPRLSPRMSDGGLGALLRGEATVEDVARLAGCEPEALARGLARLGV</sequence>
<comment type="caution">
    <text evidence="2">The sequence shown here is derived from an EMBL/GenBank/DDBJ whole genome shotgun (WGS) entry which is preliminary data.</text>
</comment>
<dbReference type="PANTHER" id="PTHR43236">
    <property type="entry name" value="ANTITOXIN HIGA1"/>
    <property type="match status" value="1"/>
</dbReference>
<dbReference type="AlphaFoldDB" id="A0A2T4ULE1"/>
<accession>A0A2T4ULE1</accession>
<organism evidence="2 3">
    <name type="scientific">Paraconexibacter algicola</name>
    <dbReference type="NCBI Taxonomy" id="2133960"/>
    <lineage>
        <taxon>Bacteria</taxon>
        <taxon>Bacillati</taxon>
        <taxon>Actinomycetota</taxon>
        <taxon>Thermoleophilia</taxon>
        <taxon>Solirubrobacterales</taxon>
        <taxon>Paraconexibacteraceae</taxon>
        <taxon>Paraconexibacter</taxon>
    </lineage>
</organism>
<proteinExistence type="predicted"/>
<protein>
    <recommendedName>
        <fullName evidence="1">IrrE N-terminal-like domain-containing protein</fullName>
    </recommendedName>
</protein>
<reference evidence="2 3" key="1">
    <citation type="submission" date="2018-03" db="EMBL/GenBank/DDBJ databases">
        <title>Aquarubrobacter algicola gen. nov., sp. nov., a novel actinobacterium isolated from shallow eutrophic lake during the end of cyanobacterial harmful algal blooms.</title>
        <authorList>
            <person name="Chun S.J."/>
        </authorList>
    </citation>
    <scope>NUCLEOTIDE SEQUENCE [LARGE SCALE GENOMIC DNA]</scope>
    <source>
        <strain evidence="2 3">Seoho-28</strain>
    </source>
</reference>
<dbReference type="Gene3D" id="1.10.10.2910">
    <property type="match status" value="1"/>
</dbReference>
<gene>
    <name evidence="2" type="ORF">C7Y72_10630</name>
</gene>
<dbReference type="InterPro" id="IPR052345">
    <property type="entry name" value="Rad_response_metalloprotease"/>
</dbReference>
<name>A0A2T4ULE1_9ACTN</name>
<evidence type="ECO:0000259" key="1">
    <source>
        <dbReference type="Pfam" id="PF06114"/>
    </source>
</evidence>
<dbReference type="InterPro" id="IPR010359">
    <property type="entry name" value="IrrE_HExxH"/>
</dbReference>
<dbReference type="Pfam" id="PF06114">
    <property type="entry name" value="Peptidase_M78"/>
    <property type="match status" value="1"/>
</dbReference>
<dbReference type="PANTHER" id="PTHR43236:SF1">
    <property type="entry name" value="BLL7220 PROTEIN"/>
    <property type="match status" value="1"/>
</dbReference>
<dbReference type="EMBL" id="PYYB01000001">
    <property type="protein sequence ID" value="PTL60067.1"/>
    <property type="molecule type" value="Genomic_DNA"/>
</dbReference>
<dbReference type="OrthoDB" id="9794834at2"/>
<feature type="domain" description="IrrE N-terminal-like" evidence="1">
    <location>
        <begin position="62"/>
        <end position="160"/>
    </location>
</feature>
<dbReference type="Proteomes" id="UP000240739">
    <property type="component" value="Unassembled WGS sequence"/>
</dbReference>
<keyword evidence="3" id="KW-1185">Reference proteome</keyword>
<evidence type="ECO:0000313" key="3">
    <source>
        <dbReference type="Proteomes" id="UP000240739"/>
    </source>
</evidence>
<evidence type="ECO:0000313" key="2">
    <source>
        <dbReference type="EMBL" id="PTL60067.1"/>
    </source>
</evidence>
<dbReference type="RefSeq" id="WP_107568712.1">
    <property type="nucleotide sequence ID" value="NZ_PYYB01000001.1"/>
</dbReference>